<dbReference type="EMBL" id="CM051401">
    <property type="protein sequence ID" value="KAJ4711764.1"/>
    <property type="molecule type" value="Genomic_DNA"/>
</dbReference>
<dbReference type="Proteomes" id="UP001164539">
    <property type="component" value="Chromosome 8"/>
</dbReference>
<sequence>MSDTSNNSKCKGESFTSGSRLSAFAPPFNLKTHDQEPSFNPFSLENRNLEVVYDYNYGCYVPSDDPFQNETNSFHFQYPLKSEVNLLDSDAKLANLFSQATAAAAAASSMSYNSFLEPDANKLSYSPEYNSSQAQEIRPLGANTTLLPHKLGLSENVDSYGDDAVIMEKYSGRNPSAIKEPHGLLNTKDKMTCHENTPIDKGKEKQNVENVVEEAIDTMDAEKTELSPDVPDDVSFKSRNTESGAPVQNSSVMLDENDSDVDSPCWKGTGVYQSPFHIPGTVSSELPKVETRRSLNPMAPDFFPGGAKPFVEHLENKCGGEDSSLKKAASSVVLLSKECRLTDYVKAGTCPSEVRNIIVTQFSGDIHDAGNKYSLPKKSNRSSVLNSLFIDGPCPMGERHTSGGQGLTAKVSGSVDDVKPYVFNGSTHVSFPATGNPLTSVFSRNGVSSDFCETLQGASKSAPPNLDVQLVINTMHDLSELLRWNYSNDLDPINEHEHDMIQHIIDNLSVCITNKVQQRVSISESGHPSTSYCPKKLTDCQKIMSMKPVAVADDWERRKSLPAMFSRKVMASSSRTNECIKKGEEVTQVIGNTWKENHQIVIETHRPLLNENLWLESEASPRSFPQTC</sequence>
<organism evidence="1 2">
    <name type="scientific">Melia azedarach</name>
    <name type="common">Chinaberry tree</name>
    <dbReference type="NCBI Taxonomy" id="155640"/>
    <lineage>
        <taxon>Eukaryota</taxon>
        <taxon>Viridiplantae</taxon>
        <taxon>Streptophyta</taxon>
        <taxon>Embryophyta</taxon>
        <taxon>Tracheophyta</taxon>
        <taxon>Spermatophyta</taxon>
        <taxon>Magnoliopsida</taxon>
        <taxon>eudicotyledons</taxon>
        <taxon>Gunneridae</taxon>
        <taxon>Pentapetalae</taxon>
        <taxon>rosids</taxon>
        <taxon>malvids</taxon>
        <taxon>Sapindales</taxon>
        <taxon>Meliaceae</taxon>
        <taxon>Melia</taxon>
    </lineage>
</organism>
<name>A0ACC1XM35_MELAZ</name>
<reference evidence="1 2" key="1">
    <citation type="journal article" date="2023" name="Science">
        <title>Complex scaffold remodeling in plant triterpene biosynthesis.</title>
        <authorList>
            <person name="De La Pena R."/>
            <person name="Hodgson H."/>
            <person name="Liu J.C."/>
            <person name="Stephenson M.J."/>
            <person name="Martin A.C."/>
            <person name="Owen C."/>
            <person name="Harkess A."/>
            <person name="Leebens-Mack J."/>
            <person name="Jimenez L.E."/>
            <person name="Osbourn A."/>
            <person name="Sattely E.S."/>
        </authorList>
    </citation>
    <scope>NUCLEOTIDE SEQUENCE [LARGE SCALE GENOMIC DNA]</scope>
    <source>
        <strain evidence="2">cv. JPN11</strain>
        <tissue evidence="1">Leaf</tissue>
    </source>
</reference>
<accession>A0ACC1XM35</accession>
<keyword evidence="2" id="KW-1185">Reference proteome</keyword>
<protein>
    <submittedName>
        <fullName evidence="1">Endochitinase A-like</fullName>
    </submittedName>
</protein>
<comment type="caution">
    <text evidence="1">The sequence shown here is derived from an EMBL/GenBank/DDBJ whole genome shotgun (WGS) entry which is preliminary data.</text>
</comment>
<evidence type="ECO:0000313" key="2">
    <source>
        <dbReference type="Proteomes" id="UP001164539"/>
    </source>
</evidence>
<gene>
    <name evidence="1" type="ORF">OWV82_014120</name>
</gene>
<proteinExistence type="predicted"/>
<evidence type="ECO:0000313" key="1">
    <source>
        <dbReference type="EMBL" id="KAJ4711764.1"/>
    </source>
</evidence>